<keyword evidence="10" id="KW-1208">Phospholipid metabolism</keyword>
<accession>A0A920BS55</accession>
<proteinExistence type="predicted"/>
<dbReference type="GO" id="GO:0006646">
    <property type="term" value="P:phosphatidylethanolamine biosynthetic process"/>
    <property type="evidence" value="ECO:0007669"/>
    <property type="project" value="TreeGrafter"/>
</dbReference>
<dbReference type="Proteomes" id="UP000682111">
    <property type="component" value="Unassembled WGS sequence"/>
</dbReference>
<dbReference type="GO" id="GO:0004609">
    <property type="term" value="F:phosphatidylserine decarboxylase activity"/>
    <property type="evidence" value="ECO:0007669"/>
    <property type="project" value="UniProtKB-EC"/>
</dbReference>
<evidence type="ECO:0000256" key="9">
    <source>
        <dbReference type="ARBA" id="ARBA00023239"/>
    </source>
</evidence>
<keyword evidence="9" id="KW-0456">Lyase</keyword>
<evidence type="ECO:0000256" key="11">
    <source>
        <dbReference type="ARBA" id="ARBA00023317"/>
    </source>
</evidence>
<evidence type="ECO:0000313" key="14">
    <source>
        <dbReference type="Proteomes" id="UP000682111"/>
    </source>
</evidence>
<evidence type="ECO:0000256" key="1">
    <source>
        <dbReference type="ARBA" id="ARBA00001928"/>
    </source>
</evidence>
<reference evidence="13" key="1">
    <citation type="submission" date="2021-03" db="EMBL/GenBank/DDBJ databases">
        <title>Antimicrobial resistance genes in bacteria isolated from Japanese honey, and their potential for conferring macrolide and lincosamide resistance in the American foulbrood pathogen Paenibacillus larvae.</title>
        <authorList>
            <person name="Okamoto M."/>
            <person name="Kumagai M."/>
            <person name="Kanamori H."/>
            <person name="Takamatsu D."/>
        </authorList>
    </citation>
    <scope>NUCLEOTIDE SEQUENCE</scope>
    <source>
        <strain evidence="13">J27TS8</strain>
    </source>
</reference>
<dbReference type="NCBIfam" id="NF002853">
    <property type="entry name" value="PRK03140.1"/>
    <property type="match status" value="1"/>
</dbReference>
<evidence type="ECO:0000256" key="3">
    <source>
        <dbReference type="ARBA" id="ARBA00012243"/>
    </source>
</evidence>
<evidence type="ECO:0000256" key="8">
    <source>
        <dbReference type="ARBA" id="ARBA00023209"/>
    </source>
</evidence>
<dbReference type="PANTHER" id="PTHR10067:SF6">
    <property type="entry name" value="PHOSPHATIDYLSERINE DECARBOXYLASE PROENZYME, MITOCHONDRIAL"/>
    <property type="match status" value="1"/>
</dbReference>
<protein>
    <recommendedName>
        <fullName evidence="3">phosphatidylserine decarboxylase</fullName>
        <ecNumber evidence="3">4.1.1.65</ecNumber>
    </recommendedName>
</protein>
<evidence type="ECO:0000256" key="7">
    <source>
        <dbReference type="ARBA" id="ARBA00023145"/>
    </source>
</evidence>
<keyword evidence="4" id="KW-0444">Lipid biosynthesis</keyword>
<evidence type="ECO:0000256" key="6">
    <source>
        <dbReference type="ARBA" id="ARBA00023098"/>
    </source>
</evidence>
<keyword evidence="8" id="KW-0594">Phospholipid biosynthesis</keyword>
<keyword evidence="5" id="KW-0210">Decarboxylase</keyword>
<dbReference type="EC" id="4.1.1.65" evidence="3"/>
<dbReference type="Pfam" id="PF02666">
    <property type="entry name" value="PS_Dcarbxylase"/>
    <property type="match status" value="1"/>
</dbReference>
<dbReference type="PANTHER" id="PTHR10067">
    <property type="entry name" value="PHOSPHATIDYLSERINE DECARBOXYLASE"/>
    <property type="match status" value="1"/>
</dbReference>
<dbReference type="NCBIfam" id="TIGR00163">
    <property type="entry name" value="PS_decarb"/>
    <property type="match status" value="1"/>
</dbReference>
<dbReference type="RefSeq" id="WP_212933149.1">
    <property type="nucleotide sequence ID" value="NZ_BORC01000001.1"/>
</dbReference>
<gene>
    <name evidence="13" type="primary">psd</name>
    <name evidence="13" type="ORF">J27TS8_03720</name>
</gene>
<dbReference type="InterPro" id="IPR033177">
    <property type="entry name" value="PSD-B"/>
</dbReference>
<comment type="caution">
    <text evidence="13">The sequence shown here is derived from an EMBL/GenBank/DDBJ whole genome shotgun (WGS) entry which is preliminary data.</text>
</comment>
<keyword evidence="7" id="KW-0865">Zymogen</keyword>
<keyword evidence="6" id="KW-0443">Lipid metabolism</keyword>
<evidence type="ECO:0000313" key="13">
    <source>
        <dbReference type="EMBL" id="GIN60379.1"/>
    </source>
</evidence>
<evidence type="ECO:0000256" key="4">
    <source>
        <dbReference type="ARBA" id="ARBA00022516"/>
    </source>
</evidence>
<evidence type="ECO:0000256" key="5">
    <source>
        <dbReference type="ARBA" id="ARBA00022793"/>
    </source>
</evidence>
<sequence>MIQWFYRNLIELSNGRWTSFLLKKLAQSKASRWFIPSFAKIYKVNVHEMATPIEEFTTLHDFFIRRLKRGARTIDAGVNSIVSPVDAVLEDIGSISPELTLTVKGKEYSVIEMLGSVEKAQKYMNGTYFLLYLSPSHYHRIHSPLSGKVVGEWTLGKKSYPVNRYGLKYGRETLAKNYRKITEVEHDSGVTAIVKVGAMFVNSIESIHMGEQLEKGEEIAYFTFGSTVILLFNPDSIEPLQKHVTPREVKVGDVLCLMRTKEN</sequence>
<dbReference type="InterPro" id="IPR003817">
    <property type="entry name" value="PS_Dcarbxylase"/>
</dbReference>
<comment type="cofactor">
    <cofactor evidence="1">
        <name>pyruvate</name>
        <dbReference type="ChEBI" id="CHEBI:15361"/>
    </cofactor>
</comment>
<evidence type="ECO:0000256" key="12">
    <source>
        <dbReference type="ARBA" id="ARBA00024326"/>
    </source>
</evidence>
<comment type="pathway">
    <text evidence="2">Lipid metabolism.</text>
</comment>
<keyword evidence="11" id="KW-0670">Pyruvate</keyword>
<dbReference type="EMBL" id="BORC01000001">
    <property type="protein sequence ID" value="GIN60379.1"/>
    <property type="molecule type" value="Genomic_DNA"/>
</dbReference>
<dbReference type="AlphaFoldDB" id="A0A920BS55"/>
<name>A0A920BS55_9BACI</name>
<evidence type="ECO:0000256" key="2">
    <source>
        <dbReference type="ARBA" id="ARBA00005189"/>
    </source>
</evidence>
<comment type="pathway">
    <text evidence="12">Phospholipid metabolism; phosphatidylethanolamine biosynthesis.</text>
</comment>
<evidence type="ECO:0000256" key="10">
    <source>
        <dbReference type="ARBA" id="ARBA00023264"/>
    </source>
</evidence>
<organism evidence="13 14">
    <name type="scientific">Robertmurraya siralis</name>
    <dbReference type="NCBI Taxonomy" id="77777"/>
    <lineage>
        <taxon>Bacteria</taxon>
        <taxon>Bacillati</taxon>
        <taxon>Bacillota</taxon>
        <taxon>Bacilli</taxon>
        <taxon>Bacillales</taxon>
        <taxon>Bacillaceae</taxon>
        <taxon>Robertmurraya</taxon>
    </lineage>
</organism>
<keyword evidence="14" id="KW-1185">Reference proteome</keyword>